<keyword evidence="3" id="KW-1185">Reference proteome</keyword>
<name>A0AAE1VG51_9SOLA</name>
<dbReference type="AlphaFoldDB" id="A0AAE1VG51"/>
<evidence type="ECO:0000313" key="3">
    <source>
        <dbReference type="Proteomes" id="UP001291623"/>
    </source>
</evidence>
<protein>
    <submittedName>
        <fullName evidence="2">Uncharacterized protein</fullName>
    </submittedName>
</protein>
<dbReference type="EMBL" id="JAVYJV010000006">
    <property type="protein sequence ID" value="KAK4367717.1"/>
    <property type="molecule type" value="Genomic_DNA"/>
</dbReference>
<sequence length="108" mass="11759">MLIPHQPKPALAYDLPEEDMDLGVATLALEAHFLLKEGEAGGAIRGKEEGGNKYTWRAQYNGELYAAFGKEESLLARSPTIESKRSEAMSAHQIPPHRKGKGRTGSPS</sequence>
<dbReference type="Proteomes" id="UP001291623">
    <property type="component" value="Unassembled WGS sequence"/>
</dbReference>
<comment type="caution">
    <text evidence="2">The sequence shown here is derived from an EMBL/GenBank/DDBJ whole genome shotgun (WGS) entry which is preliminary data.</text>
</comment>
<accession>A0AAE1VG51</accession>
<feature type="region of interest" description="Disordered" evidence="1">
    <location>
        <begin position="78"/>
        <end position="108"/>
    </location>
</feature>
<gene>
    <name evidence="2" type="ORF">RND71_011509</name>
</gene>
<proteinExistence type="predicted"/>
<reference evidence="2" key="1">
    <citation type="submission" date="2023-12" db="EMBL/GenBank/DDBJ databases">
        <title>Genome assembly of Anisodus tanguticus.</title>
        <authorList>
            <person name="Wang Y.-J."/>
        </authorList>
    </citation>
    <scope>NUCLEOTIDE SEQUENCE</scope>
    <source>
        <strain evidence="2">KB-2021</strain>
        <tissue evidence="2">Leaf</tissue>
    </source>
</reference>
<evidence type="ECO:0000256" key="1">
    <source>
        <dbReference type="SAM" id="MobiDB-lite"/>
    </source>
</evidence>
<organism evidence="2 3">
    <name type="scientific">Anisodus tanguticus</name>
    <dbReference type="NCBI Taxonomy" id="243964"/>
    <lineage>
        <taxon>Eukaryota</taxon>
        <taxon>Viridiplantae</taxon>
        <taxon>Streptophyta</taxon>
        <taxon>Embryophyta</taxon>
        <taxon>Tracheophyta</taxon>
        <taxon>Spermatophyta</taxon>
        <taxon>Magnoliopsida</taxon>
        <taxon>eudicotyledons</taxon>
        <taxon>Gunneridae</taxon>
        <taxon>Pentapetalae</taxon>
        <taxon>asterids</taxon>
        <taxon>lamiids</taxon>
        <taxon>Solanales</taxon>
        <taxon>Solanaceae</taxon>
        <taxon>Solanoideae</taxon>
        <taxon>Hyoscyameae</taxon>
        <taxon>Anisodus</taxon>
    </lineage>
</organism>
<evidence type="ECO:0000313" key="2">
    <source>
        <dbReference type="EMBL" id="KAK4367717.1"/>
    </source>
</evidence>